<organism evidence="5 6">
    <name type="scientific">Thermophilibacter immobilis</name>
    <dbReference type="NCBI Taxonomy" id="2779519"/>
    <lineage>
        <taxon>Bacteria</taxon>
        <taxon>Bacillati</taxon>
        <taxon>Actinomycetota</taxon>
        <taxon>Coriobacteriia</taxon>
        <taxon>Coriobacteriales</taxon>
        <taxon>Atopobiaceae</taxon>
        <taxon>Thermophilibacter</taxon>
    </lineage>
</organism>
<dbReference type="InterPro" id="IPR005000">
    <property type="entry name" value="Aldolase/citrate-lyase_domain"/>
</dbReference>
<evidence type="ECO:0000256" key="3">
    <source>
        <dbReference type="ARBA" id="ARBA00023239"/>
    </source>
</evidence>
<keyword evidence="2" id="KW-0479">Metal-binding</keyword>
<dbReference type="InterPro" id="IPR050251">
    <property type="entry name" value="HpcH-HpaI_aldolase"/>
</dbReference>
<dbReference type="SUPFAM" id="SSF51621">
    <property type="entry name" value="Phosphoenolpyruvate/pyruvate domain"/>
    <property type="match status" value="1"/>
</dbReference>
<protein>
    <submittedName>
        <fullName evidence="5">2,4-dihydroxyhept-2-ene-1,7-dioic acid aldolase</fullName>
    </submittedName>
</protein>
<dbReference type="EMBL" id="CP063767">
    <property type="protein sequence ID" value="QOY60785.1"/>
    <property type="molecule type" value="Genomic_DNA"/>
</dbReference>
<gene>
    <name evidence="5" type="ORF">INP52_00765</name>
</gene>
<comment type="similarity">
    <text evidence="1">Belongs to the HpcH/HpaI aldolase family.</text>
</comment>
<dbReference type="GO" id="GO:0046872">
    <property type="term" value="F:metal ion binding"/>
    <property type="evidence" value="ECO:0007669"/>
    <property type="project" value="UniProtKB-KW"/>
</dbReference>
<accession>A0A7S7M8N8</accession>
<dbReference type="GO" id="GO:0005737">
    <property type="term" value="C:cytoplasm"/>
    <property type="evidence" value="ECO:0007669"/>
    <property type="project" value="TreeGrafter"/>
</dbReference>
<dbReference type="Gene3D" id="3.20.20.60">
    <property type="entry name" value="Phosphoenolpyruvate-binding domains"/>
    <property type="match status" value="1"/>
</dbReference>
<name>A0A7S7M8N8_9ACTN</name>
<evidence type="ECO:0000313" key="6">
    <source>
        <dbReference type="Proteomes" id="UP000593735"/>
    </source>
</evidence>
<dbReference type="InterPro" id="IPR015813">
    <property type="entry name" value="Pyrv/PenolPyrv_kinase-like_dom"/>
</dbReference>
<dbReference type="PANTHER" id="PTHR30502:SF0">
    <property type="entry name" value="PHOSPHOENOLPYRUVATE CARBOXYLASE FAMILY PROTEIN"/>
    <property type="match status" value="1"/>
</dbReference>
<dbReference type="Proteomes" id="UP000593735">
    <property type="component" value="Chromosome"/>
</dbReference>
<evidence type="ECO:0000256" key="1">
    <source>
        <dbReference type="ARBA" id="ARBA00005568"/>
    </source>
</evidence>
<dbReference type="GO" id="GO:0016832">
    <property type="term" value="F:aldehyde-lyase activity"/>
    <property type="evidence" value="ECO:0007669"/>
    <property type="project" value="TreeGrafter"/>
</dbReference>
<dbReference type="KEGG" id="tio:INP52_00765"/>
<feature type="domain" description="HpcH/HpaI aldolase/citrate lyase" evidence="4">
    <location>
        <begin position="27"/>
        <end position="205"/>
    </location>
</feature>
<evidence type="ECO:0000256" key="2">
    <source>
        <dbReference type="ARBA" id="ARBA00022723"/>
    </source>
</evidence>
<keyword evidence="6" id="KW-1185">Reference proteome</keyword>
<proteinExistence type="inferred from homology"/>
<reference evidence="5 6" key="1">
    <citation type="submission" date="2020-10" db="EMBL/GenBank/DDBJ databases">
        <title>Olsenella immobilis sp.nov., isolated from the mud in a fermentation cellar used for the production of Chinese strong-flavoured liquor.</title>
        <authorList>
            <person name="Lu L."/>
        </authorList>
    </citation>
    <scope>NUCLEOTIDE SEQUENCE [LARGE SCALE GENOMIC DNA]</scope>
    <source>
        <strain evidence="5 6">LZLJ-2</strain>
    </source>
</reference>
<evidence type="ECO:0000259" key="4">
    <source>
        <dbReference type="Pfam" id="PF03328"/>
    </source>
</evidence>
<dbReference type="Pfam" id="PF03328">
    <property type="entry name" value="HpcH_HpaI"/>
    <property type="match status" value="1"/>
</dbReference>
<dbReference type="InterPro" id="IPR040442">
    <property type="entry name" value="Pyrv_kinase-like_dom_sf"/>
</dbReference>
<dbReference type="AlphaFoldDB" id="A0A7S7M8N8"/>
<dbReference type="RefSeq" id="WP_194371550.1">
    <property type="nucleotide sequence ID" value="NZ_CP063767.1"/>
</dbReference>
<dbReference type="PANTHER" id="PTHR30502">
    <property type="entry name" value="2-KETO-3-DEOXY-L-RHAMNONATE ALDOLASE"/>
    <property type="match status" value="1"/>
</dbReference>
<evidence type="ECO:0000313" key="5">
    <source>
        <dbReference type="EMBL" id="QOY60785.1"/>
    </source>
</evidence>
<sequence length="261" mass="27473">MLEAARIADAHLGGLLVQVIDSAPVVMMARNAGIDFLLFDNEHGDVDDARLSSLMMLGNAVGLPSIVRAPQLARADVSRLLDRGATGVMVPMIETIGQARQLASWAKYPPLGRRSYSGGAHTGYGPSGGHALNMKHANAQTLAIVQIETVAGVESVEEILAVDGIDAAIIGPCDLAISMGRPDEVGCDEELRLIDRVSDACKAAHKGFGIIGGNELIARYAPDINLMVSALDAHILRAALSAAASDYDRLRAQAQGRPHAR</sequence>
<keyword evidence="3" id="KW-0456">Lyase</keyword>